<accession>A0AA48GMQ6</accession>
<gene>
    <name evidence="1" type="ORF">METEAL_15290</name>
</gene>
<reference evidence="2" key="1">
    <citation type="journal article" date="2023" name="Int. J. Syst. Evol. Microbiol.">
        <title>Mesoterricola silvestris gen. nov., sp. nov., Mesoterricola sediminis sp. nov., Geothrix oryzae sp. nov., Geothrix edaphica sp. nov., Geothrix rubra sp. nov., and Geothrix limicola sp. nov., six novel members of Acidobacteriota isolated from soils.</title>
        <authorList>
            <person name="Itoh H."/>
            <person name="Sugisawa Y."/>
            <person name="Mise K."/>
            <person name="Xu Z."/>
            <person name="Kuniyasu M."/>
            <person name="Ushijima N."/>
            <person name="Kawano K."/>
            <person name="Kobayashi E."/>
            <person name="Shiratori Y."/>
            <person name="Masuda Y."/>
            <person name="Senoo K."/>
        </authorList>
    </citation>
    <scope>NUCLEOTIDE SEQUENCE [LARGE SCALE GENOMIC DNA]</scope>
    <source>
        <strain evidence="2">W79</strain>
    </source>
</reference>
<dbReference type="RefSeq" id="WP_394366792.1">
    <property type="nucleotide sequence ID" value="NZ_AP027080.1"/>
</dbReference>
<evidence type="ECO:0000313" key="1">
    <source>
        <dbReference type="EMBL" id="BDU72355.1"/>
    </source>
</evidence>
<dbReference type="Proteomes" id="UP001238179">
    <property type="component" value="Chromosome"/>
</dbReference>
<dbReference type="InterPro" id="IPR046053">
    <property type="entry name" value="DUF6011"/>
</dbReference>
<protein>
    <submittedName>
        <fullName evidence="1">Uncharacterized protein</fullName>
    </submittedName>
</protein>
<organism evidence="1 2">
    <name type="scientific">Mesoterricola silvestris</name>
    <dbReference type="NCBI Taxonomy" id="2927979"/>
    <lineage>
        <taxon>Bacteria</taxon>
        <taxon>Pseudomonadati</taxon>
        <taxon>Acidobacteriota</taxon>
        <taxon>Holophagae</taxon>
        <taxon>Holophagales</taxon>
        <taxon>Holophagaceae</taxon>
        <taxon>Mesoterricola</taxon>
    </lineage>
</organism>
<dbReference type="KEGG" id="msil:METEAL_15290"/>
<dbReference type="AlphaFoldDB" id="A0AA48GMQ6"/>
<keyword evidence="2" id="KW-1185">Reference proteome</keyword>
<dbReference type="EMBL" id="AP027080">
    <property type="protein sequence ID" value="BDU72355.1"/>
    <property type="molecule type" value="Genomic_DNA"/>
</dbReference>
<name>A0AA48GMQ6_9BACT</name>
<evidence type="ECO:0000313" key="2">
    <source>
        <dbReference type="Proteomes" id="UP001238179"/>
    </source>
</evidence>
<sequence>MSDRCRICHRILKQPEALALGMGSVCAKKCGYKRPRKLRKPRVTALFDLKAQCLGVPLFPLEVIDGQA</sequence>
<proteinExistence type="predicted"/>
<dbReference type="Pfam" id="PF19474">
    <property type="entry name" value="DUF6011"/>
    <property type="match status" value="1"/>
</dbReference>